<proteinExistence type="predicted"/>
<protein>
    <submittedName>
        <fullName evidence="2">Uncharacterized protein</fullName>
    </submittedName>
</protein>
<evidence type="ECO:0000313" key="3">
    <source>
        <dbReference type="Proteomes" id="UP000643165"/>
    </source>
</evidence>
<feature type="region of interest" description="Disordered" evidence="1">
    <location>
        <begin position="236"/>
        <end position="266"/>
    </location>
</feature>
<evidence type="ECO:0000256" key="1">
    <source>
        <dbReference type="SAM" id="MobiDB-lite"/>
    </source>
</evidence>
<organism evidence="2 3">
    <name type="scientific">Micromonospora lutea</name>
    <dbReference type="NCBI Taxonomy" id="419825"/>
    <lineage>
        <taxon>Bacteria</taxon>
        <taxon>Bacillati</taxon>
        <taxon>Actinomycetota</taxon>
        <taxon>Actinomycetes</taxon>
        <taxon>Micromonosporales</taxon>
        <taxon>Micromonosporaceae</taxon>
        <taxon>Micromonospora</taxon>
    </lineage>
</organism>
<accession>A0ABQ4ITV8</accession>
<dbReference type="Proteomes" id="UP000643165">
    <property type="component" value="Unassembled WGS sequence"/>
</dbReference>
<name>A0ABQ4ITV8_9ACTN</name>
<keyword evidence="3" id="KW-1185">Reference proteome</keyword>
<evidence type="ECO:0000313" key="2">
    <source>
        <dbReference type="EMBL" id="GIJ21302.1"/>
    </source>
</evidence>
<comment type="caution">
    <text evidence="2">The sequence shown here is derived from an EMBL/GenBank/DDBJ whole genome shotgun (WGS) entry which is preliminary data.</text>
</comment>
<sequence length="266" mass="27770">MIVASTRLDVARPVGTRVGFTLAPPLGLGSRIPVATAVRVTSFRFPPGVPLRVASRVPVGFALVTGAVRVAAVRVTLIAAVDVPVRVALVAVCWRAWSGGLWSEFRPDDPVATPGGLAVRRASSLGPRLLRSGTGRHRPVVRPRAVRAVDGSPVGDLVPARPAIRLVVPGPTGVRAVGPGWRERRHLGTADGAGAASCRRRLVLGPDITGITLARELRLPLARRLDDPARLGGIVPPVGVTATHPPDLSLGPGRRREVARAATRGA</sequence>
<reference evidence="2 3" key="1">
    <citation type="submission" date="2021-01" db="EMBL/GenBank/DDBJ databases">
        <title>Whole genome shotgun sequence of Verrucosispora lutea NBRC 106530.</title>
        <authorList>
            <person name="Komaki H."/>
            <person name="Tamura T."/>
        </authorList>
    </citation>
    <scope>NUCLEOTIDE SEQUENCE [LARGE SCALE GENOMIC DNA]</scope>
    <source>
        <strain evidence="2 3">NBRC 106530</strain>
    </source>
</reference>
<gene>
    <name evidence="2" type="ORF">Vlu01_19260</name>
</gene>
<dbReference type="EMBL" id="BOPB01000009">
    <property type="protein sequence ID" value="GIJ21302.1"/>
    <property type="molecule type" value="Genomic_DNA"/>
</dbReference>